<dbReference type="EMBL" id="CP032100">
    <property type="protein sequence ID" value="AXX91013.1"/>
    <property type="molecule type" value="Genomic_DNA"/>
</dbReference>
<organism evidence="2 3">
    <name type="scientific">Arcobacter suis CECT 7833</name>
    <dbReference type="NCBI Taxonomy" id="663365"/>
    <lineage>
        <taxon>Bacteria</taxon>
        <taxon>Pseudomonadati</taxon>
        <taxon>Campylobacterota</taxon>
        <taxon>Epsilonproteobacteria</taxon>
        <taxon>Campylobacterales</taxon>
        <taxon>Arcobacteraceae</taxon>
        <taxon>Arcobacter</taxon>
    </lineage>
</organism>
<feature type="chain" id="PRO_5041978250" evidence="1">
    <location>
        <begin position="20"/>
        <end position="196"/>
    </location>
</feature>
<dbReference type="RefSeq" id="WP_118887571.1">
    <property type="nucleotide sequence ID" value="NZ_CP032100.1"/>
</dbReference>
<evidence type="ECO:0000313" key="3">
    <source>
        <dbReference type="Proteomes" id="UP000263040"/>
    </source>
</evidence>
<sequence>MKKIIVTASLFAASTSMLAMDLQYFLGAGAERGAANYKVNGSSSSGTIVNVSDDMTDTSLKLKAGIIIDKTHRISLSHANFTGEDTDFTVILGNYDYLIPINNDFRLLAGVHIGNGEYKEINIDGLGTAKMSGLAYGAQVGAIYDITKNVEFEVGLAYTKYNIDKTFNWTDSGIDMTAKMEIEDSTTMFAGINYKF</sequence>
<proteinExistence type="predicted"/>
<accession>A0AAD0SSS8</accession>
<evidence type="ECO:0000256" key="1">
    <source>
        <dbReference type="SAM" id="SignalP"/>
    </source>
</evidence>
<evidence type="ECO:0000313" key="2">
    <source>
        <dbReference type="EMBL" id="AXX91013.1"/>
    </source>
</evidence>
<keyword evidence="1" id="KW-0732">Signal</keyword>
<dbReference type="SUPFAM" id="SSF56925">
    <property type="entry name" value="OMPA-like"/>
    <property type="match status" value="1"/>
</dbReference>
<dbReference type="InterPro" id="IPR011250">
    <property type="entry name" value="OMP/PagP_B-barrel"/>
</dbReference>
<protein>
    <submittedName>
        <fullName evidence="2">Porin family protein</fullName>
    </submittedName>
</protein>
<name>A0AAD0SSS8_9BACT</name>
<dbReference type="AlphaFoldDB" id="A0AAD0SSS8"/>
<dbReference type="KEGG" id="asui:ASUIS_2605"/>
<dbReference type="Gene3D" id="2.40.160.20">
    <property type="match status" value="1"/>
</dbReference>
<keyword evidence="3" id="KW-1185">Reference proteome</keyword>
<feature type="signal peptide" evidence="1">
    <location>
        <begin position="1"/>
        <end position="19"/>
    </location>
</feature>
<dbReference type="Proteomes" id="UP000263040">
    <property type="component" value="Chromosome"/>
</dbReference>
<reference evidence="2 3" key="1">
    <citation type="submission" date="2018-08" db="EMBL/GenBank/DDBJ databases">
        <title>Complete genome of the Arcobacter suis type strain LMG 26152.</title>
        <authorList>
            <person name="Miller W.G."/>
            <person name="Yee E."/>
            <person name="Bono J.L."/>
        </authorList>
    </citation>
    <scope>NUCLEOTIDE SEQUENCE [LARGE SCALE GENOMIC DNA]</scope>
    <source>
        <strain evidence="2 3">CECT 7833</strain>
    </source>
</reference>
<gene>
    <name evidence="2" type="ORF">ASUIS_2605</name>
</gene>